<name>A0A9D2A7B9_9BACE</name>
<evidence type="ECO:0000313" key="3">
    <source>
        <dbReference type="Proteomes" id="UP000824023"/>
    </source>
</evidence>
<sequence>MGLFATRKPRRFHHPYIYADEWKERKEQMVRDARRELGLDAGRPVAPEDIRGKFLGRTTHLRRSRQGGRRPWPVAVLLFLIGLLACLWYALDGGLM</sequence>
<evidence type="ECO:0000256" key="1">
    <source>
        <dbReference type="SAM" id="Phobius"/>
    </source>
</evidence>
<reference evidence="2" key="2">
    <citation type="submission" date="2021-04" db="EMBL/GenBank/DDBJ databases">
        <authorList>
            <person name="Gilroy R."/>
        </authorList>
    </citation>
    <scope>NUCLEOTIDE SEQUENCE</scope>
    <source>
        <strain evidence="2">ChiHjej12B11-24981</strain>
    </source>
</reference>
<accession>A0A9D2A7B9</accession>
<dbReference type="AlphaFoldDB" id="A0A9D2A7B9"/>
<evidence type="ECO:0008006" key="4">
    <source>
        <dbReference type="Google" id="ProtNLM"/>
    </source>
</evidence>
<organism evidence="2 3">
    <name type="scientific">Candidatus Bacteroides merdipullorum</name>
    <dbReference type="NCBI Taxonomy" id="2838474"/>
    <lineage>
        <taxon>Bacteria</taxon>
        <taxon>Pseudomonadati</taxon>
        <taxon>Bacteroidota</taxon>
        <taxon>Bacteroidia</taxon>
        <taxon>Bacteroidales</taxon>
        <taxon>Bacteroidaceae</taxon>
        <taxon>Bacteroides</taxon>
    </lineage>
</organism>
<keyword evidence="1" id="KW-1133">Transmembrane helix</keyword>
<comment type="caution">
    <text evidence="2">The sequence shown here is derived from an EMBL/GenBank/DDBJ whole genome shotgun (WGS) entry which is preliminary data.</text>
</comment>
<dbReference type="EMBL" id="DXCK01000131">
    <property type="protein sequence ID" value="HIZ02569.1"/>
    <property type="molecule type" value="Genomic_DNA"/>
</dbReference>
<protein>
    <recommendedName>
        <fullName evidence="4">Ubiquitin carboxyl-hydrolase</fullName>
    </recommendedName>
</protein>
<keyword evidence="1" id="KW-0472">Membrane</keyword>
<keyword evidence="1" id="KW-0812">Transmembrane</keyword>
<gene>
    <name evidence="2" type="ORF">H9819_10050</name>
</gene>
<reference evidence="2" key="1">
    <citation type="journal article" date="2021" name="PeerJ">
        <title>Extensive microbial diversity within the chicken gut microbiome revealed by metagenomics and culture.</title>
        <authorList>
            <person name="Gilroy R."/>
            <person name="Ravi A."/>
            <person name="Getino M."/>
            <person name="Pursley I."/>
            <person name="Horton D.L."/>
            <person name="Alikhan N.F."/>
            <person name="Baker D."/>
            <person name="Gharbi K."/>
            <person name="Hall N."/>
            <person name="Watson M."/>
            <person name="Adriaenssens E.M."/>
            <person name="Foster-Nyarko E."/>
            <person name="Jarju S."/>
            <person name="Secka A."/>
            <person name="Antonio M."/>
            <person name="Oren A."/>
            <person name="Chaudhuri R.R."/>
            <person name="La Ragione R."/>
            <person name="Hildebrand F."/>
            <person name="Pallen M.J."/>
        </authorList>
    </citation>
    <scope>NUCLEOTIDE SEQUENCE</scope>
    <source>
        <strain evidence="2">ChiHjej12B11-24981</strain>
    </source>
</reference>
<evidence type="ECO:0000313" key="2">
    <source>
        <dbReference type="EMBL" id="HIZ02569.1"/>
    </source>
</evidence>
<proteinExistence type="predicted"/>
<feature type="transmembrane region" description="Helical" evidence="1">
    <location>
        <begin position="72"/>
        <end position="91"/>
    </location>
</feature>
<dbReference type="Proteomes" id="UP000824023">
    <property type="component" value="Unassembled WGS sequence"/>
</dbReference>